<name>A0ABN9X4D9_9DINO</name>
<proteinExistence type="predicted"/>
<evidence type="ECO:0000256" key="1">
    <source>
        <dbReference type="ARBA" id="ARBA00022723"/>
    </source>
</evidence>
<dbReference type="PROSITE" id="PS50089">
    <property type="entry name" value="ZF_RING_2"/>
    <property type="match status" value="1"/>
</dbReference>
<evidence type="ECO:0000259" key="5">
    <source>
        <dbReference type="PROSITE" id="PS50089"/>
    </source>
</evidence>
<evidence type="ECO:0000313" key="6">
    <source>
        <dbReference type="EMBL" id="CAK0892466.1"/>
    </source>
</evidence>
<comment type="caution">
    <text evidence="6">The sequence shown here is derived from an EMBL/GenBank/DDBJ whole genome shotgun (WGS) entry which is preliminary data.</text>
</comment>
<reference evidence="6" key="1">
    <citation type="submission" date="2023-10" db="EMBL/GenBank/DDBJ databases">
        <authorList>
            <person name="Chen Y."/>
            <person name="Shah S."/>
            <person name="Dougan E. K."/>
            <person name="Thang M."/>
            <person name="Chan C."/>
        </authorList>
    </citation>
    <scope>NUCLEOTIDE SEQUENCE [LARGE SCALE GENOMIC DNA]</scope>
</reference>
<keyword evidence="7" id="KW-1185">Reference proteome</keyword>
<accession>A0ABN9X4D9</accession>
<dbReference type="Pfam" id="PF13639">
    <property type="entry name" value="zf-RING_2"/>
    <property type="match status" value="1"/>
</dbReference>
<dbReference type="Gene3D" id="3.30.40.10">
    <property type="entry name" value="Zinc/RING finger domain, C3HC4 (zinc finger)"/>
    <property type="match status" value="1"/>
</dbReference>
<sequence length="340" mass="36940">MCLARTKSAVAYQKLEVNRRGPSIYTILQGSALEIVEHLEFEEYDCEDGGDKLVELPARILLHRCGFTPDQLATVKAKAAEYMAEAGALVADQADEADEEWQSEIGHVTAAIAKSDLPLLLSKPLLKAQQGRVDFATNGIALDALAVWQAEEDGAPQRHVLFVVEQCRSPVRCFGCGSPVQRRAMRVIFQDRAAAAQELAQLPEGPASIQHFQWPPAQPRAAAAAPLDPLRRRLLSREGDFTPEDYELLLELDASQGCGARGSSSSAGAAQLLLARLPTRTVAEGPAQGQCSICLEQMATGEEVRTLPCMHVFHRGCIDRWLSMPGPPRCPIDQAVLEPA</sequence>
<dbReference type="InterPro" id="IPR051834">
    <property type="entry name" value="RING_finger_E3_ligase"/>
</dbReference>
<keyword evidence="2 4" id="KW-0863">Zinc-finger</keyword>
<dbReference type="SUPFAM" id="SSF57850">
    <property type="entry name" value="RING/U-box"/>
    <property type="match status" value="1"/>
</dbReference>
<dbReference type="InterPro" id="IPR001841">
    <property type="entry name" value="Znf_RING"/>
</dbReference>
<evidence type="ECO:0000313" key="7">
    <source>
        <dbReference type="Proteomes" id="UP001189429"/>
    </source>
</evidence>
<protein>
    <recommendedName>
        <fullName evidence="5">RING-type domain-containing protein</fullName>
    </recommendedName>
</protein>
<feature type="domain" description="RING-type" evidence="5">
    <location>
        <begin position="291"/>
        <end position="334"/>
    </location>
</feature>
<dbReference type="InterPro" id="IPR013083">
    <property type="entry name" value="Znf_RING/FYVE/PHD"/>
</dbReference>
<keyword evidence="1" id="KW-0479">Metal-binding</keyword>
<keyword evidence="3" id="KW-0862">Zinc</keyword>
<organism evidence="6 7">
    <name type="scientific">Prorocentrum cordatum</name>
    <dbReference type="NCBI Taxonomy" id="2364126"/>
    <lineage>
        <taxon>Eukaryota</taxon>
        <taxon>Sar</taxon>
        <taxon>Alveolata</taxon>
        <taxon>Dinophyceae</taxon>
        <taxon>Prorocentrales</taxon>
        <taxon>Prorocentraceae</taxon>
        <taxon>Prorocentrum</taxon>
    </lineage>
</organism>
<evidence type="ECO:0000256" key="4">
    <source>
        <dbReference type="PROSITE-ProRule" id="PRU00175"/>
    </source>
</evidence>
<dbReference type="EMBL" id="CAUYUJ010019615">
    <property type="protein sequence ID" value="CAK0892466.1"/>
    <property type="molecule type" value="Genomic_DNA"/>
</dbReference>
<evidence type="ECO:0000256" key="2">
    <source>
        <dbReference type="ARBA" id="ARBA00022771"/>
    </source>
</evidence>
<gene>
    <name evidence="6" type="ORF">PCOR1329_LOCUS72122</name>
</gene>
<dbReference type="Proteomes" id="UP001189429">
    <property type="component" value="Unassembled WGS sequence"/>
</dbReference>
<dbReference type="PANTHER" id="PTHR45931:SF3">
    <property type="entry name" value="RING ZINC FINGER-CONTAINING PROTEIN"/>
    <property type="match status" value="1"/>
</dbReference>
<evidence type="ECO:0000256" key="3">
    <source>
        <dbReference type="ARBA" id="ARBA00022833"/>
    </source>
</evidence>
<dbReference type="SMART" id="SM00184">
    <property type="entry name" value="RING"/>
    <property type="match status" value="1"/>
</dbReference>
<dbReference type="PANTHER" id="PTHR45931">
    <property type="entry name" value="SI:CH211-59O9.10"/>
    <property type="match status" value="1"/>
</dbReference>